<dbReference type="AlphaFoldDB" id="A0A2P6P288"/>
<evidence type="ECO:0000256" key="3">
    <source>
        <dbReference type="ARBA" id="ARBA00023163"/>
    </source>
</evidence>
<dbReference type="InterPro" id="IPR001789">
    <property type="entry name" value="Sig_transdc_resp-reg_receiver"/>
</dbReference>
<dbReference type="Proteomes" id="UP000238479">
    <property type="component" value="Chromosome 7"/>
</dbReference>
<dbReference type="PANTHER" id="PTHR43874:SF62">
    <property type="entry name" value="TWO-COMPONENT RESPONSE REGULATOR ARR6"/>
    <property type="match status" value="1"/>
</dbReference>
<evidence type="ECO:0000256" key="1">
    <source>
        <dbReference type="ARBA" id="ARBA00023012"/>
    </source>
</evidence>
<dbReference type="EMBL" id="PDCK01000045">
    <property type="protein sequence ID" value="PRQ16034.1"/>
    <property type="molecule type" value="Genomic_DNA"/>
</dbReference>
<feature type="compositionally biased region" description="Low complexity" evidence="5">
    <location>
        <begin position="196"/>
        <end position="210"/>
    </location>
</feature>
<keyword evidence="3" id="KW-0804">Transcription</keyword>
<organism evidence="7 8">
    <name type="scientific">Rosa chinensis</name>
    <name type="common">China rose</name>
    <dbReference type="NCBI Taxonomy" id="74649"/>
    <lineage>
        <taxon>Eukaryota</taxon>
        <taxon>Viridiplantae</taxon>
        <taxon>Streptophyta</taxon>
        <taxon>Embryophyta</taxon>
        <taxon>Tracheophyta</taxon>
        <taxon>Spermatophyta</taxon>
        <taxon>Magnoliopsida</taxon>
        <taxon>eudicotyledons</taxon>
        <taxon>Gunneridae</taxon>
        <taxon>Pentapetalae</taxon>
        <taxon>rosids</taxon>
        <taxon>fabids</taxon>
        <taxon>Rosales</taxon>
        <taxon>Rosaceae</taxon>
        <taxon>Rosoideae</taxon>
        <taxon>Rosoideae incertae sedis</taxon>
        <taxon>Rosa</taxon>
    </lineage>
</organism>
<dbReference type="OMA" id="CVINPLR"/>
<feature type="modified residue" description="4-aspartylphosphate" evidence="4">
    <location>
        <position position="85"/>
    </location>
</feature>
<reference evidence="7 8" key="1">
    <citation type="journal article" date="2018" name="Nat. Genet.">
        <title>The Rosa genome provides new insights in the design of modern roses.</title>
        <authorList>
            <person name="Bendahmane M."/>
        </authorList>
    </citation>
    <scope>NUCLEOTIDE SEQUENCE [LARGE SCALE GENOMIC DNA]</scope>
    <source>
        <strain evidence="8">cv. Old Blush</strain>
    </source>
</reference>
<dbReference type="PANTHER" id="PTHR43874">
    <property type="entry name" value="TWO-COMPONENT RESPONSE REGULATOR"/>
    <property type="match status" value="1"/>
</dbReference>
<dbReference type="GO" id="GO:0009736">
    <property type="term" value="P:cytokinin-activated signaling pathway"/>
    <property type="evidence" value="ECO:0007669"/>
    <property type="project" value="InterPro"/>
</dbReference>
<dbReference type="PROSITE" id="PS50110">
    <property type="entry name" value="RESPONSE_REGULATORY"/>
    <property type="match status" value="1"/>
</dbReference>
<protein>
    <submittedName>
        <fullName evidence="7">Putative response regulator and transcription factor RR-A-type family</fullName>
    </submittedName>
</protein>
<feature type="region of interest" description="Disordered" evidence="5">
    <location>
        <begin position="157"/>
        <end position="223"/>
    </location>
</feature>
<name>A0A2P6P288_ROSCH</name>
<dbReference type="InterPro" id="IPR011006">
    <property type="entry name" value="CheY-like_superfamily"/>
</dbReference>
<evidence type="ECO:0000313" key="7">
    <source>
        <dbReference type="EMBL" id="PRQ16034.1"/>
    </source>
</evidence>
<evidence type="ECO:0000256" key="4">
    <source>
        <dbReference type="PROSITE-ProRule" id="PRU00169"/>
    </source>
</evidence>
<gene>
    <name evidence="7" type="ORF">RchiOBHm_Chr7g0179851</name>
</gene>
<dbReference type="Pfam" id="PF00072">
    <property type="entry name" value="Response_reg"/>
    <property type="match status" value="1"/>
</dbReference>
<keyword evidence="4" id="KW-0597">Phosphoprotein</keyword>
<dbReference type="GO" id="GO:0000160">
    <property type="term" value="P:phosphorelay signal transduction system"/>
    <property type="evidence" value="ECO:0007669"/>
    <property type="project" value="UniProtKB-KW"/>
</dbReference>
<keyword evidence="2" id="KW-0805">Transcription regulation</keyword>
<feature type="compositionally biased region" description="Basic residues" evidence="5">
    <location>
        <begin position="213"/>
        <end position="223"/>
    </location>
</feature>
<evidence type="ECO:0000256" key="5">
    <source>
        <dbReference type="SAM" id="MobiDB-lite"/>
    </source>
</evidence>
<dbReference type="OrthoDB" id="60033at2759"/>
<sequence>MATAGEVLRRNVPESFELSEKELHVLAVDDSIIDRKVIEKLLKISCCKVTAVESGTRALQYLGLDGEKKSSVGFDGMKVNLIITDYSMPGMTGYELLKKIKESSAFREVPVVIMSSENILTRIDRCLEEGAEEFIVKPVKLSDVNRLKNFMMGGERKEKGVKKVQKRPLQVDYNNSSSAPSPLPQLSPSFACNLASLHSSPSSSPSSPLPRCASKRPRLHSMD</sequence>
<dbReference type="Gramene" id="PRQ16034">
    <property type="protein sequence ID" value="PRQ16034"/>
    <property type="gene ID" value="RchiOBHm_Chr7g0179851"/>
</dbReference>
<accession>A0A2P6P288</accession>
<dbReference type="SUPFAM" id="SSF52172">
    <property type="entry name" value="CheY-like"/>
    <property type="match status" value="1"/>
</dbReference>
<comment type="caution">
    <text evidence="7">The sequence shown here is derived from an EMBL/GenBank/DDBJ whole genome shotgun (WGS) entry which is preliminary data.</text>
</comment>
<feature type="compositionally biased region" description="Low complexity" evidence="5">
    <location>
        <begin position="176"/>
        <end position="189"/>
    </location>
</feature>
<evidence type="ECO:0000259" key="6">
    <source>
        <dbReference type="PROSITE" id="PS50110"/>
    </source>
</evidence>
<keyword evidence="8" id="KW-1185">Reference proteome</keyword>
<dbReference type="Gene3D" id="3.40.50.2300">
    <property type="match status" value="1"/>
</dbReference>
<evidence type="ECO:0000313" key="8">
    <source>
        <dbReference type="Proteomes" id="UP000238479"/>
    </source>
</evidence>
<keyword evidence="1" id="KW-0902">Two-component regulatory system</keyword>
<dbReference type="STRING" id="74649.A0A2P6P288"/>
<dbReference type="InterPro" id="IPR045279">
    <property type="entry name" value="ARR-like"/>
</dbReference>
<proteinExistence type="predicted"/>
<dbReference type="CDD" id="cd17581">
    <property type="entry name" value="REC_typeA_ARR"/>
    <property type="match status" value="1"/>
</dbReference>
<feature type="domain" description="Response regulatory" evidence="6">
    <location>
        <begin position="24"/>
        <end position="152"/>
    </location>
</feature>
<evidence type="ECO:0000256" key="2">
    <source>
        <dbReference type="ARBA" id="ARBA00023015"/>
    </source>
</evidence>
<dbReference type="SMART" id="SM00448">
    <property type="entry name" value="REC"/>
    <property type="match status" value="1"/>
</dbReference>